<dbReference type="Pfam" id="PF03033">
    <property type="entry name" value="Glyco_transf_28"/>
    <property type="match status" value="1"/>
</dbReference>
<keyword evidence="6" id="KW-1185">Reference proteome</keyword>
<organism evidence="5 6">
    <name type="scientific">Actinokineospora bangkokensis</name>
    <dbReference type="NCBI Taxonomy" id="1193682"/>
    <lineage>
        <taxon>Bacteria</taxon>
        <taxon>Bacillati</taxon>
        <taxon>Actinomycetota</taxon>
        <taxon>Actinomycetes</taxon>
        <taxon>Pseudonocardiales</taxon>
        <taxon>Pseudonocardiaceae</taxon>
        <taxon>Actinokineospora</taxon>
    </lineage>
</organism>
<dbReference type="GO" id="GO:0005975">
    <property type="term" value="P:carbohydrate metabolic process"/>
    <property type="evidence" value="ECO:0007669"/>
    <property type="project" value="InterPro"/>
</dbReference>
<dbReference type="InterPro" id="IPR050426">
    <property type="entry name" value="Glycosyltransferase_28"/>
</dbReference>
<evidence type="ECO:0000313" key="6">
    <source>
        <dbReference type="Proteomes" id="UP000186040"/>
    </source>
</evidence>
<dbReference type="PANTHER" id="PTHR48050:SF13">
    <property type="entry name" value="STEROL 3-BETA-GLUCOSYLTRANSFERASE UGT80A2"/>
    <property type="match status" value="1"/>
</dbReference>
<comment type="pathway">
    <text evidence="1">Antibiotic biosynthesis; vancomycin biosynthesis.</text>
</comment>
<keyword evidence="2" id="KW-0045">Antibiotic biosynthesis</keyword>
<dbReference type="PANTHER" id="PTHR48050">
    <property type="entry name" value="STEROL 3-BETA-GLUCOSYLTRANSFERASE"/>
    <property type="match status" value="1"/>
</dbReference>
<dbReference type="EMBL" id="MKQR01000011">
    <property type="protein sequence ID" value="OLR93326.1"/>
    <property type="molecule type" value="Genomic_DNA"/>
</dbReference>
<evidence type="ECO:0000259" key="3">
    <source>
        <dbReference type="Pfam" id="PF03033"/>
    </source>
</evidence>
<keyword evidence="5" id="KW-0808">Transferase</keyword>
<dbReference type="SUPFAM" id="SSF53756">
    <property type="entry name" value="UDP-Glycosyltransferase/glycogen phosphorylase"/>
    <property type="match status" value="1"/>
</dbReference>
<dbReference type="GO" id="GO:0008194">
    <property type="term" value="F:UDP-glycosyltransferase activity"/>
    <property type="evidence" value="ECO:0007669"/>
    <property type="project" value="InterPro"/>
</dbReference>
<evidence type="ECO:0000256" key="1">
    <source>
        <dbReference type="ARBA" id="ARBA00004660"/>
    </source>
</evidence>
<feature type="domain" description="Erythromycin biosynthesis protein CIII-like C-terminal" evidence="4">
    <location>
        <begin position="292"/>
        <end position="379"/>
    </location>
</feature>
<evidence type="ECO:0000256" key="2">
    <source>
        <dbReference type="ARBA" id="ARBA00023194"/>
    </source>
</evidence>
<gene>
    <name evidence="5" type="ORF">BJP25_17790</name>
</gene>
<dbReference type="UniPathway" id="UPA00162"/>
<protein>
    <submittedName>
        <fullName evidence="5">Glycosyl transferase</fullName>
    </submittedName>
</protein>
<dbReference type="InterPro" id="IPR002213">
    <property type="entry name" value="UDP_glucos_trans"/>
</dbReference>
<proteinExistence type="predicted"/>
<comment type="caution">
    <text evidence="5">The sequence shown here is derived from an EMBL/GenBank/DDBJ whole genome shotgun (WGS) entry which is preliminary data.</text>
</comment>
<evidence type="ECO:0000259" key="4">
    <source>
        <dbReference type="Pfam" id="PF06722"/>
    </source>
</evidence>
<dbReference type="Proteomes" id="UP000186040">
    <property type="component" value="Unassembled WGS sequence"/>
</dbReference>
<dbReference type="Gene3D" id="3.40.50.2000">
    <property type="entry name" value="Glycogen Phosphorylase B"/>
    <property type="match status" value="2"/>
</dbReference>
<sequence>MRVVLSTWGSRGDVEPLVALAVRLRERGAGVLVCAPPDEEFALLLERAGVPLAPMGPSVRSIVAGERPPSHAAAFQLAPELVAARYAVLTEVARDADVLLATGLLPAGVRSVAEKLGAHYVYASLHPYGLPSHHFPPQARPGTPSAADETDLDVLWAEDAQRVQALYGEAENTHRAALGLPPLDNVRDHVFGERALLAVDPVLGPWADLTDLDLVQTGAWMLDDDRPLPADLEDFLAAGPPPVHVGFGSMTMRTSPDLARTAVEAARAHGRRTLLARGWAGLDITDQDDCFVVGEVNHQALFTRVAATVHHGGAGTTTRAASAGAPQVLVPQLVDQPHWAARVAELGIGAAHEGPTPTVESLTAALAIALSPATADRAKAVAGAMRTDGADVGAQLLLDLGPRPAPA</sequence>
<reference evidence="5 6" key="1">
    <citation type="submission" date="2016-10" db="EMBL/GenBank/DDBJ databases">
        <title>The Draft Genome Sequence of Actinokineospora bangkokensis 44EHWT reveals the biosynthetic pathway of antifungal compounds Thailandins with unusual extender unit butylmalonyl-CoA.</title>
        <authorList>
            <person name="Greule A."/>
            <person name="Intra B."/>
            <person name="Flemming S."/>
            <person name="Rommel M.G."/>
            <person name="Panbangred W."/>
            <person name="Bechthold A."/>
        </authorList>
    </citation>
    <scope>NUCLEOTIDE SEQUENCE [LARGE SCALE GENOMIC DNA]</scope>
    <source>
        <strain evidence="5 6">44EHW</strain>
    </source>
</reference>
<accession>A0A1Q9LMQ5</accession>
<dbReference type="AlphaFoldDB" id="A0A1Q9LMQ5"/>
<dbReference type="GO" id="GO:0033072">
    <property type="term" value="P:vancomycin biosynthetic process"/>
    <property type="evidence" value="ECO:0007669"/>
    <property type="project" value="UniProtKB-UniPathway"/>
</dbReference>
<dbReference type="InterPro" id="IPR010610">
    <property type="entry name" value="EryCIII-like_C"/>
</dbReference>
<feature type="domain" description="Glycosyltransferase family 28 N-terminal" evidence="3">
    <location>
        <begin position="3"/>
        <end position="58"/>
    </location>
</feature>
<name>A0A1Q9LMQ5_9PSEU</name>
<dbReference type="OrthoDB" id="3253247at2"/>
<evidence type="ECO:0000313" key="5">
    <source>
        <dbReference type="EMBL" id="OLR93326.1"/>
    </source>
</evidence>
<dbReference type="STRING" id="1193682.BJP25_17790"/>
<dbReference type="RefSeq" id="WP_075975028.1">
    <property type="nucleotide sequence ID" value="NZ_MKQR01000011.1"/>
</dbReference>
<dbReference type="FunFam" id="3.40.50.2000:FF:000009">
    <property type="entry name" value="Sterol 3-beta-glucosyltransferase UGT80A2"/>
    <property type="match status" value="1"/>
</dbReference>
<dbReference type="Pfam" id="PF06722">
    <property type="entry name" value="EryCIII-like_C"/>
    <property type="match status" value="1"/>
</dbReference>
<dbReference type="GO" id="GO:0016758">
    <property type="term" value="F:hexosyltransferase activity"/>
    <property type="evidence" value="ECO:0007669"/>
    <property type="project" value="InterPro"/>
</dbReference>
<dbReference type="InterPro" id="IPR004276">
    <property type="entry name" value="GlycoTrans_28_N"/>
</dbReference>
<dbReference type="CDD" id="cd03784">
    <property type="entry name" value="GT1_Gtf-like"/>
    <property type="match status" value="1"/>
</dbReference>